<gene>
    <name evidence="1" type="ORF">IE53DRAFT_65969</name>
</gene>
<accession>A0ACD0NZ11</accession>
<proteinExistence type="predicted"/>
<protein>
    <submittedName>
        <fullName evidence="1">Uncharacterized protein</fullName>
    </submittedName>
</protein>
<organism evidence="1 2">
    <name type="scientific">Violaceomyces palustris</name>
    <dbReference type="NCBI Taxonomy" id="1673888"/>
    <lineage>
        <taxon>Eukaryota</taxon>
        <taxon>Fungi</taxon>
        <taxon>Dikarya</taxon>
        <taxon>Basidiomycota</taxon>
        <taxon>Ustilaginomycotina</taxon>
        <taxon>Ustilaginomycetes</taxon>
        <taxon>Violaceomycetales</taxon>
        <taxon>Violaceomycetaceae</taxon>
        <taxon>Violaceomyces</taxon>
    </lineage>
</organism>
<evidence type="ECO:0000313" key="2">
    <source>
        <dbReference type="Proteomes" id="UP000245626"/>
    </source>
</evidence>
<keyword evidence="2" id="KW-1185">Reference proteome</keyword>
<evidence type="ECO:0000313" key="1">
    <source>
        <dbReference type="EMBL" id="PWN51056.1"/>
    </source>
</evidence>
<name>A0ACD0NZ11_9BASI</name>
<sequence length="183" mass="19995">MIVRALDMLLERCRSATSRGIGLDLSQVGSIGLCGTLDTPIFLTSSSALSLARLDSSLNLSSQLGFPGFFSLPFIPNSDEGISLTLPLPTPSLLEDMDAEIGERLKVLQRKKGNDYLELSGFGNNIFKVLSGRIPFPLEGERERHFSDCDLDARKQCITLDGIWARTARITTVGGLLFCLPFQ</sequence>
<dbReference type="EMBL" id="KZ819874">
    <property type="protein sequence ID" value="PWN51056.1"/>
    <property type="molecule type" value="Genomic_DNA"/>
</dbReference>
<reference evidence="1 2" key="1">
    <citation type="journal article" date="2018" name="Mol. Biol. Evol.">
        <title>Broad Genomic Sampling Reveals a Smut Pathogenic Ancestry of the Fungal Clade Ustilaginomycotina.</title>
        <authorList>
            <person name="Kijpornyongpan T."/>
            <person name="Mondo S.J."/>
            <person name="Barry K."/>
            <person name="Sandor L."/>
            <person name="Lee J."/>
            <person name="Lipzen A."/>
            <person name="Pangilinan J."/>
            <person name="LaButti K."/>
            <person name="Hainaut M."/>
            <person name="Henrissat B."/>
            <person name="Grigoriev I.V."/>
            <person name="Spatafora J.W."/>
            <person name="Aime M.C."/>
        </authorList>
    </citation>
    <scope>NUCLEOTIDE SEQUENCE [LARGE SCALE GENOMIC DNA]</scope>
    <source>
        <strain evidence="1 2">SA 807</strain>
    </source>
</reference>
<dbReference type="Proteomes" id="UP000245626">
    <property type="component" value="Unassembled WGS sequence"/>
</dbReference>